<dbReference type="GO" id="GO:0030246">
    <property type="term" value="F:carbohydrate binding"/>
    <property type="evidence" value="ECO:0007669"/>
    <property type="project" value="UniProtKB-ARBA"/>
</dbReference>
<evidence type="ECO:0000256" key="3">
    <source>
        <dbReference type="ARBA" id="ARBA00022729"/>
    </source>
</evidence>
<dbReference type="InterPro" id="IPR025997">
    <property type="entry name" value="SBP_2_dom"/>
</dbReference>
<protein>
    <submittedName>
        <fullName evidence="6">Fructose transport system substrate-binding protein</fullName>
    </submittedName>
</protein>
<evidence type="ECO:0000313" key="6">
    <source>
        <dbReference type="EMBL" id="TVZ64851.1"/>
    </source>
</evidence>
<gene>
    <name evidence="6" type="ORF">BCL32_5122</name>
</gene>
<comment type="caution">
    <text evidence="6">The sequence shown here is derived from an EMBL/GenBank/DDBJ whole genome shotgun (WGS) entry which is preliminary data.</text>
</comment>
<dbReference type="Proteomes" id="UP000319824">
    <property type="component" value="Unassembled WGS sequence"/>
</dbReference>
<dbReference type="InterPro" id="IPR028082">
    <property type="entry name" value="Peripla_BP_I"/>
</dbReference>
<accession>A0A559SR95</accession>
<reference evidence="6 7" key="1">
    <citation type="submission" date="2019-06" db="EMBL/GenBank/DDBJ databases">
        <title>Pac Bio to generate improved reference genome sequences for organisms with transposon mutant libraries (support for FEBA project).</title>
        <authorList>
            <person name="Blow M."/>
        </authorList>
    </citation>
    <scope>NUCLEOTIDE SEQUENCE [LARGE SCALE GENOMIC DNA]</scope>
    <source>
        <strain evidence="6 7">USDA 1844</strain>
    </source>
</reference>
<name>A0A559SR95_9HYPH</name>
<proteinExistence type="inferred from homology"/>
<evidence type="ECO:0000313" key="7">
    <source>
        <dbReference type="Proteomes" id="UP000319824"/>
    </source>
</evidence>
<dbReference type="Gene3D" id="3.40.50.2300">
    <property type="match status" value="2"/>
</dbReference>
<dbReference type="PANTHER" id="PTHR46847">
    <property type="entry name" value="D-ALLOSE-BINDING PERIPLASMIC PROTEIN-RELATED"/>
    <property type="match status" value="1"/>
</dbReference>
<dbReference type="RefSeq" id="WP_084796990.1">
    <property type="nucleotide sequence ID" value="NZ_ATTQ01000010.1"/>
</dbReference>
<sequence length="337" mass="35370">MKVRMAALVAASMLFGGHAMAAEIVGIITKTNTNPGFVKMREGAEEKAKELGLELRSFAGKFDGDNDGQVEAIENLVSSGAKGILITPSDTKAIVPAVKAARDAGVLVIALDTPLEPIDAADATFGTDNFKAGQLIGEWASKTLGDKSANAKIAFLDLAVSQPSVDFLRDQGFMKGFGIDIKDPNRYGDETDNRICGHEMTGGAEDGGRTAMEKLLQKCSDINVVYTINEPSAAGAWEALKAVGKDDGSVLVVSIDGGCPGVKNVEAGVIGATSMQFLKNMGSIGVEALDKYIKTGEKPQPTPGLKFFDTGVKLITDKPVNGVESIDTKKGLQLCWG</sequence>
<dbReference type="SUPFAM" id="SSF53822">
    <property type="entry name" value="Periplasmic binding protein-like I"/>
    <property type="match status" value="1"/>
</dbReference>
<comment type="subcellular location">
    <subcellularLocation>
        <location evidence="1">Cell envelope</location>
    </subcellularLocation>
</comment>
<keyword evidence="3 4" id="KW-0732">Signal</keyword>
<evidence type="ECO:0000256" key="2">
    <source>
        <dbReference type="ARBA" id="ARBA00007639"/>
    </source>
</evidence>
<evidence type="ECO:0000256" key="4">
    <source>
        <dbReference type="SAM" id="SignalP"/>
    </source>
</evidence>
<dbReference type="Pfam" id="PF13407">
    <property type="entry name" value="Peripla_BP_4"/>
    <property type="match status" value="1"/>
</dbReference>
<evidence type="ECO:0000256" key="1">
    <source>
        <dbReference type="ARBA" id="ARBA00004196"/>
    </source>
</evidence>
<dbReference type="AlphaFoldDB" id="A0A559SR95"/>
<feature type="chain" id="PRO_5021929967" evidence="4">
    <location>
        <begin position="22"/>
        <end position="337"/>
    </location>
</feature>
<dbReference type="EMBL" id="VISO01000003">
    <property type="protein sequence ID" value="TVZ64851.1"/>
    <property type="molecule type" value="Genomic_DNA"/>
</dbReference>
<feature type="signal peptide" evidence="4">
    <location>
        <begin position="1"/>
        <end position="21"/>
    </location>
</feature>
<evidence type="ECO:0000259" key="5">
    <source>
        <dbReference type="Pfam" id="PF13407"/>
    </source>
</evidence>
<dbReference type="PANTHER" id="PTHR46847:SF1">
    <property type="entry name" value="D-ALLOSE-BINDING PERIPLASMIC PROTEIN-RELATED"/>
    <property type="match status" value="1"/>
</dbReference>
<comment type="similarity">
    <text evidence="2">Belongs to the bacterial solute-binding protein 2 family.</text>
</comment>
<organism evidence="6 7">
    <name type="scientific">Rhizobium mongolense USDA 1844</name>
    <dbReference type="NCBI Taxonomy" id="1079460"/>
    <lineage>
        <taxon>Bacteria</taxon>
        <taxon>Pseudomonadati</taxon>
        <taxon>Pseudomonadota</taxon>
        <taxon>Alphaproteobacteria</taxon>
        <taxon>Hyphomicrobiales</taxon>
        <taxon>Rhizobiaceae</taxon>
        <taxon>Rhizobium/Agrobacterium group</taxon>
        <taxon>Rhizobium</taxon>
    </lineage>
</organism>
<dbReference type="CDD" id="cd19973">
    <property type="entry name" value="PBP1_ABC_sugar_binding-like"/>
    <property type="match status" value="1"/>
</dbReference>
<dbReference type="GO" id="GO:0030313">
    <property type="term" value="C:cell envelope"/>
    <property type="evidence" value="ECO:0007669"/>
    <property type="project" value="UniProtKB-SubCell"/>
</dbReference>
<feature type="domain" description="Periplasmic binding protein" evidence="5">
    <location>
        <begin position="25"/>
        <end position="297"/>
    </location>
</feature>